<feature type="domain" description="HTH crp-type" evidence="5">
    <location>
        <begin position="163"/>
        <end position="236"/>
    </location>
</feature>
<dbReference type="PANTHER" id="PTHR24567">
    <property type="entry name" value="CRP FAMILY TRANSCRIPTIONAL REGULATORY PROTEIN"/>
    <property type="match status" value="1"/>
</dbReference>
<evidence type="ECO:0000256" key="2">
    <source>
        <dbReference type="ARBA" id="ARBA00023125"/>
    </source>
</evidence>
<keyword evidence="1" id="KW-0805">Transcription regulation</keyword>
<reference evidence="7" key="1">
    <citation type="submission" date="2006-08" db="EMBL/GenBank/DDBJ databases">
        <title>Complete sequence of Alkalilimnicola ehrilichei MLHE-1.</title>
        <authorList>
            <person name="Copeland A."/>
            <person name="Lucas S."/>
            <person name="Lapidus A."/>
            <person name="Barry K."/>
            <person name="Detter J.C."/>
            <person name="Glavina del Rio T."/>
            <person name="Hammon N."/>
            <person name="Israni S."/>
            <person name="Dalin E."/>
            <person name="Tice H."/>
            <person name="Pitluck S."/>
            <person name="Sims D."/>
            <person name="Brettin T."/>
            <person name="Bruce D."/>
            <person name="Han C."/>
            <person name="Tapia R."/>
            <person name="Gilna P."/>
            <person name="Schmutz J."/>
            <person name="Larimer F."/>
            <person name="Land M."/>
            <person name="Hauser L."/>
            <person name="Kyrpides N."/>
            <person name="Mikhailova N."/>
            <person name="Oremland R.S."/>
            <person name="Hoeft S.E."/>
            <person name="Switzer-Blum J."/>
            <person name="Kulp T."/>
            <person name="King G."/>
            <person name="Tabita R."/>
            <person name="Witte B."/>
            <person name="Santini J.M."/>
            <person name="Basu P."/>
            <person name="Hollibaugh J.T."/>
            <person name="Xie G."/>
            <person name="Stolz J.F."/>
            <person name="Richardson P."/>
        </authorList>
    </citation>
    <scope>NUCLEOTIDE SEQUENCE [LARGE SCALE GENOMIC DNA]</scope>
    <source>
        <strain evidence="7">ATCC BAA-1101 / DSM 17681 / MLHE-1</strain>
    </source>
</reference>
<dbReference type="OrthoDB" id="7643467at2"/>
<evidence type="ECO:0000313" key="7">
    <source>
        <dbReference type="Proteomes" id="UP000001962"/>
    </source>
</evidence>
<keyword evidence="7" id="KW-1185">Reference proteome</keyword>
<dbReference type="PANTHER" id="PTHR24567:SF75">
    <property type="entry name" value="FUMARATE AND NITRATE REDUCTION REGULATORY PROTEIN"/>
    <property type="match status" value="1"/>
</dbReference>
<dbReference type="RefSeq" id="WP_011628070.1">
    <property type="nucleotide sequence ID" value="NC_008340.1"/>
</dbReference>
<gene>
    <name evidence="6" type="ordered locus">Mlg_0319</name>
</gene>
<dbReference type="Pfam" id="PF00027">
    <property type="entry name" value="cNMP_binding"/>
    <property type="match status" value="1"/>
</dbReference>
<dbReference type="SMART" id="SM00419">
    <property type="entry name" value="HTH_CRP"/>
    <property type="match status" value="1"/>
</dbReference>
<dbReference type="SUPFAM" id="SSF46785">
    <property type="entry name" value="Winged helix' DNA-binding domain"/>
    <property type="match status" value="1"/>
</dbReference>
<dbReference type="GO" id="GO:0005829">
    <property type="term" value="C:cytosol"/>
    <property type="evidence" value="ECO:0007669"/>
    <property type="project" value="TreeGrafter"/>
</dbReference>
<dbReference type="Pfam" id="PF13545">
    <property type="entry name" value="HTH_Crp_2"/>
    <property type="match status" value="1"/>
</dbReference>
<dbReference type="GO" id="GO:0003677">
    <property type="term" value="F:DNA binding"/>
    <property type="evidence" value="ECO:0007669"/>
    <property type="project" value="UniProtKB-KW"/>
</dbReference>
<dbReference type="SUPFAM" id="SSF51206">
    <property type="entry name" value="cAMP-binding domain-like"/>
    <property type="match status" value="1"/>
</dbReference>
<name>Q0ABW3_ALKEH</name>
<dbReference type="Gene3D" id="2.60.120.10">
    <property type="entry name" value="Jelly Rolls"/>
    <property type="match status" value="1"/>
</dbReference>
<dbReference type="HOGENOM" id="CLU_075053_0_2_6"/>
<feature type="domain" description="Cyclic nucleotide-binding" evidence="4">
    <location>
        <begin position="29"/>
        <end position="103"/>
    </location>
</feature>
<dbReference type="CDD" id="cd00092">
    <property type="entry name" value="HTH_CRP"/>
    <property type="match status" value="1"/>
</dbReference>
<dbReference type="GO" id="GO:0003700">
    <property type="term" value="F:DNA-binding transcription factor activity"/>
    <property type="evidence" value="ECO:0007669"/>
    <property type="project" value="TreeGrafter"/>
</dbReference>
<accession>Q0ABW3</accession>
<protein>
    <submittedName>
        <fullName evidence="6">Transcriptional regulator, Crp/Fnr family</fullName>
    </submittedName>
</protein>
<evidence type="ECO:0000256" key="3">
    <source>
        <dbReference type="ARBA" id="ARBA00023163"/>
    </source>
</evidence>
<dbReference type="EMBL" id="CP000453">
    <property type="protein sequence ID" value="ABI55674.1"/>
    <property type="molecule type" value="Genomic_DNA"/>
</dbReference>
<keyword evidence="2" id="KW-0238">DNA-binding</keyword>
<dbReference type="KEGG" id="aeh:Mlg_0319"/>
<dbReference type="PRINTS" id="PR00034">
    <property type="entry name" value="HTHCRP"/>
</dbReference>
<dbReference type="PROSITE" id="PS51063">
    <property type="entry name" value="HTH_CRP_2"/>
    <property type="match status" value="1"/>
</dbReference>
<dbReference type="AlphaFoldDB" id="Q0ABW3"/>
<evidence type="ECO:0000259" key="4">
    <source>
        <dbReference type="PROSITE" id="PS50042"/>
    </source>
</evidence>
<dbReference type="SMART" id="SM00100">
    <property type="entry name" value="cNMP"/>
    <property type="match status" value="1"/>
</dbReference>
<proteinExistence type="predicted"/>
<dbReference type="FunFam" id="1.10.10.10:FF:000028">
    <property type="entry name" value="Fumarate/nitrate reduction transcriptional regulator Fnr"/>
    <property type="match status" value="1"/>
</dbReference>
<dbReference type="InterPro" id="IPR036388">
    <property type="entry name" value="WH-like_DNA-bd_sf"/>
</dbReference>
<dbReference type="PROSITE" id="PS50042">
    <property type="entry name" value="CNMP_BINDING_3"/>
    <property type="match status" value="1"/>
</dbReference>
<dbReference type="InterPro" id="IPR012318">
    <property type="entry name" value="HTH_CRP"/>
</dbReference>
<organism evidence="6 7">
    <name type="scientific">Alkalilimnicola ehrlichii (strain ATCC BAA-1101 / DSM 17681 / MLHE-1)</name>
    <dbReference type="NCBI Taxonomy" id="187272"/>
    <lineage>
        <taxon>Bacteria</taxon>
        <taxon>Pseudomonadati</taxon>
        <taxon>Pseudomonadota</taxon>
        <taxon>Gammaproteobacteria</taxon>
        <taxon>Chromatiales</taxon>
        <taxon>Ectothiorhodospiraceae</taxon>
        <taxon>Alkalilimnicola</taxon>
    </lineage>
</organism>
<dbReference type="InterPro" id="IPR000595">
    <property type="entry name" value="cNMP-bd_dom"/>
</dbReference>
<dbReference type="NCBIfam" id="NF008365">
    <property type="entry name" value="PRK11161.1"/>
    <property type="match status" value="1"/>
</dbReference>
<dbReference type="Gene3D" id="1.10.10.10">
    <property type="entry name" value="Winged helix-like DNA-binding domain superfamily/Winged helix DNA-binding domain"/>
    <property type="match status" value="1"/>
</dbReference>
<dbReference type="InterPro" id="IPR018490">
    <property type="entry name" value="cNMP-bd_dom_sf"/>
</dbReference>
<dbReference type="eggNOG" id="COG0664">
    <property type="taxonomic scope" value="Bacteria"/>
</dbReference>
<evidence type="ECO:0000313" key="6">
    <source>
        <dbReference type="EMBL" id="ABI55674.1"/>
    </source>
</evidence>
<dbReference type="InterPro" id="IPR050397">
    <property type="entry name" value="Env_Response_Regulators"/>
</dbReference>
<dbReference type="CDD" id="cd00038">
    <property type="entry name" value="CAP_ED"/>
    <property type="match status" value="1"/>
</dbReference>
<evidence type="ECO:0000256" key="1">
    <source>
        <dbReference type="ARBA" id="ARBA00023015"/>
    </source>
</evidence>
<keyword evidence="3" id="KW-0804">Transcription</keyword>
<evidence type="ECO:0000259" key="5">
    <source>
        <dbReference type="PROSITE" id="PS51063"/>
    </source>
</evidence>
<sequence length="262" mass="29568">MAQWQGERVVQLAGSRGACSDCSLFNLCLPKGLDNEHVQRLDVILQRQRPLARGDVLYREGDEFRTVYAVRAGSLKTYTISREGEEQVTGFHMPGEMLGLDAVSLGAHPCEAKALETSSICELPFHELEELARAIPALQRQLLRLMSKEIFQDHEMLHALARRNAEERLAILLLNFSHRFARRGLSATRFRLPMSRSDLSNYLGLAPETMSRLFKRFQGQGWLHSRGKEITLKDMASLERLAGHCQERPCDRPDLSRPSGGG</sequence>
<dbReference type="Proteomes" id="UP000001962">
    <property type="component" value="Chromosome"/>
</dbReference>
<dbReference type="InterPro" id="IPR014710">
    <property type="entry name" value="RmlC-like_jellyroll"/>
</dbReference>
<dbReference type="InterPro" id="IPR036390">
    <property type="entry name" value="WH_DNA-bd_sf"/>
</dbReference>